<name>X1ELB4_9ZZZZ</name>
<organism evidence="1">
    <name type="scientific">marine sediment metagenome</name>
    <dbReference type="NCBI Taxonomy" id="412755"/>
    <lineage>
        <taxon>unclassified sequences</taxon>
        <taxon>metagenomes</taxon>
        <taxon>ecological metagenomes</taxon>
    </lineage>
</organism>
<dbReference type="AlphaFoldDB" id="X1ELB4"/>
<comment type="caution">
    <text evidence="1">The sequence shown here is derived from an EMBL/GenBank/DDBJ whole genome shotgun (WGS) entry which is preliminary data.</text>
</comment>
<gene>
    <name evidence="1" type="ORF">S03H2_23886</name>
</gene>
<dbReference type="EMBL" id="BARU01013136">
    <property type="protein sequence ID" value="GAH33377.1"/>
    <property type="molecule type" value="Genomic_DNA"/>
</dbReference>
<reference evidence="1" key="1">
    <citation type="journal article" date="2014" name="Front. Microbiol.">
        <title>High frequency of phylogenetically diverse reductive dehalogenase-homologous genes in deep subseafloor sedimentary metagenomes.</title>
        <authorList>
            <person name="Kawai M."/>
            <person name="Futagami T."/>
            <person name="Toyoda A."/>
            <person name="Takaki Y."/>
            <person name="Nishi S."/>
            <person name="Hori S."/>
            <person name="Arai W."/>
            <person name="Tsubouchi T."/>
            <person name="Morono Y."/>
            <person name="Uchiyama I."/>
            <person name="Ito T."/>
            <person name="Fujiyama A."/>
            <person name="Inagaki F."/>
            <person name="Takami H."/>
        </authorList>
    </citation>
    <scope>NUCLEOTIDE SEQUENCE</scope>
    <source>
        <strain evidence="1">Expedition CK06-06</strain>
    </source>
</reference>
<proteinExistence type="predicted"/>
<evidence type="ECO:0000313" key="1">
    <source>
        <dbReference type="EMBL" id="GAH33377.1"/>
    </source>
</evidence>
<evidence type="ECO:0008006" key="2">
    <source>
        <dbReference type="Google" id="ProtNLM"/>
    </source>
</evidence>
<protein>
    <recommendedName>
        <fullName evidence="2">ABC transporter domain-containing protein</fullName>
    </recommendedName>
</protein>
<accession>X1ELB4</accession>
<sequence>MTTNSNIPKENESMDENYVIETFNLTKRYKVRGKVEKLTALNSINLKVKEGEIFGLSNIQIDNPLLL</sequence>